<dbReference type="InterPro" id="IPR049453">
    <property type="entry name" value="Memb_transporter_dom"/>
</dbReference>
<evidence type="ECO:0000256" key="3">
    <source>
        <dbReference type="ARBA" id="ARBA00022989"/>
    </source>
</evidence>
<keyword evidence="3 5" id="KW-1133">Transmembrane helix</keyword>
<evidence type="ECO:0000313" key="8">
    <source>
        <dbReference type="Proteomes" id="UP000541610"/>
    </source>
</evidence>
<dbReference type="PANTHER" id="PTHR31086">
    <property type="entry name" value="ALUMINUM-ACTIVATED MALATE TRANSPORTER 10"/>
    <property type="match status" value="1"/>
</dbReference>
<name>A0A7J6NTY9_PEROL</name>
<evidence type="ECO:0000256" key="5">
    <source>
        <dbReference type="SAM" id="Phobius"/>
    </source>
</evidence>
<dbReference type="GO" id="GO:0034220">
    <property type="term" value="P:monoatomic ion transmembrane transport"/>
    <property type="evidence" value="ECO:0007669"/>
    <property type="project" value="UniProtKB-KW"/>
</dbReference>
<feature type="transmembrane region" description="Helical" evidence="5">
    <location>
        <begin position="74"/>
        <end position="95"/>
    </location>
</feature>
<keyword evidence="2 5" id="KW-0812">Transmembrane</keyword>
<proteinExistence type="predicted"/>
<feature type="transmembrane region" description="Helical" evidence="5">
    <location>
        <begin position="127"/>
        <end position="150"/>
    </location>
</feature>
<comment type="caution">
    <text evidence="7">The sequence shown here is derived from an EMBL/GenBank/DDBJ whole genome shotgun (WGS) entry which is preliminary data.</text>
</comment>
<dbReference type="GO" id="GO:0016020">
    <property type="term" value="C:membrane"/>
    <property type="evidence" value="ECO:0007669"/>
    <property type="project" value="UniProtKB-SubCell"/>
</dbReference>
<feature type="transmembrane region" description="Helical" evidence="5">
    <location>
        <begin position="345"/>
        <end position="363"/>
    </location>
</feature>
<evidence type="ECO:0000259" key="6">
    <source>
        <dbReference type="Pfam" id="PF13515"/>
    </source>
</evidence>
<dbReference type="OrthoDB" id="422723at2759"/>
<feature type="domain" description="Integral membrane bound transporter" evidence="6">
    <location>
        <begin position="372"/>
        <end position="493"/>
    </location>
</feature>
<dbReference type="Proteomes" id="UP000541610">
    <property type="component" value="Unassembled WGS sequence"/>
</dbReference>
<reference evidence="7 8" key="1">
    <citation type="submission" date="2020-04" db="EMBL/GenBank/DDBJ databases">
        <title>Perkinsus olseni comparative genomics.</title>
        <authorList>
            <person name="Bogema D.R."/>
        </authorList>
    </citation>
    <scope>NUCLEOTIDE SEQUENCE [LARGE SCALE GENOMIC DNA]</scope>
    <source>
        <strain evidence="7">00978-12</strain>
    </source>
</reference>
<evidence type="ECO:0000256" key="4">
    <source>
        <dbReference type="ARBA" id="ARBA00023136"/>
    </source>
</evidence>
<gene>
    <name evidence="7" type="ORF">FOZ60_004361</name>
</gene>
<feature type="transmembrane region" description="Helical" evidence="5">
    <location>
        <begin position="476"/>
        <end position="499"/>
    </location>
</feature>
<feature type="transmembrane region" description="Helical" evidence="5">
    <location>
        <begin position="21"/>
        <end position="40"/>
    </location>
</feature>
<protein>
    <recommendedName>
        <fullName evidence="6">Integral membrane bound transporter domain-containing protein</fullName>
    </recommendedName>
</protein>
<dbReference type="Pfam" id="PF13515">
    <property type="entry name" value="FUSC_2"/>
    <property type="match status" value="1"/>
</dbReference>
<feature type="transmembrane region" description="Helical" evidence="5">
    <location>
        <begin position="446"/>
        <end position="464"/>
    </location>
</feature>
<evidence type="ECO:0000256" key="1">
    <source>
        <dbReference type="ARBA" id="ARBA00004141"/>
    </source>
</evidence>
<feature type="transmembrane region" description="Helical" evidence="5">
    <location>
        <begin position="101"/>
        <end position="120"/>
    </location>
</feature>
<dbReference type="GO" id="GO:0015743">
    <property type="term" value="P:malate transport"/>
    <property type="evidence" value="ECO:0007669"/>
    <property type="project" value="InterPro"/>
</dbReference>
<sequence>MSGYASSYVIPQFPRYQLLNALYTGVVACLCAIPQFLPVLEENLNRHLYALAIVWSLNTSSLDFPTAREMSWKIFMGSCGGACLASAVVSLAAAMNHGVYNPFWGTLLATPVCFIVATGQRSKFVNVYSYISCLLRMYSVVTFGGALPFVKIFSEMLAGCIAGFVPLTLVAILNCLNWLPRSRPDPLPLYEHSSTSFLESSVCFILDGERHRDELDRKLRKLASSRRAVMSSTTNDALKLCVFRMTGFLDCLRVSCTLDAFSSAAVKYFWEPVQTDMWYLVSAMLATPRFSILAAEYARLKCSEGKTSRTIESYVPLPVWLRHPVLWFHRPLYPPKTPTCEKLSFPLRLCTTLTIILLSILGAGTRFEIVKSEGYWIAVSAITCFLPTLGATLGKGFRRLMGALLGGVLALVAVTVHPNDKDAFMLELFLIASAAKFLMQLPKIGYAGMQMCTTFVIVGFANGIDDTLSEPKRRELAALRMLFTVLGLLVSLVLCVVTYPTFCCRRLARGTAEEIDTIAGVVASGIGALVQRNPDSQKANDCFKGLLETGTVLLDANSARVAESPWADEETVFLGLLGINPSRCKVHAKSILSGQRLVTRVITSALVAYDNLKNCDERMSATSDHLLLEPVRPLLTELSSKLLVSATEIQDVLVGKADVEAARDATAETLEAMVRIFAQFADVRSKLLYSRTWTAEREVTASTKMVEVFSSGGGVGLHEALHNVGVFIEDWVALANALLGSDVRPPNMPAEDIELVPYGASETKPKRRRSRAITAATFSYKRRSREHLV</sequence>
<feature type="transmembrane region" description="Helical" evidence="5">
    <location>
        <begin position="156"/>
        <end position="179"/>
    </location>
</feature>
<organism evidence="7 8">
    <name type="scientific">Perkinsus olseni</name>
    <name type="common">Perkinsus atlanticus</name>
    <dbReference type="NCBI Taxonomy" id="32597"/>
    <lineage>
        <taxon>Eukaryota</taxon>
        <taxon>Sar</taxon>
        <taxon>Alveolata</taxon>
        <taxon>Perkinsozoa</taxon>
        <taxon>Perkinsea</taxon>
        <taxon>Perkinsida</taxon>
        <taxon>Perkinsidae</taxon>
        <taxon>Perkinsus</taxon>
    </lineage>
</organism>
<comment type="subcellular location">
    <subcellularLocation>
        <location evidence="1">Membrane</location>
        <topology evidence="1">Multi-pass membrane protein</topology>
    </subcellularLocation>
</comment>
<evidence type="ECO:0000313" key="7">
    <source>
        <dbReference type="EMBL" id="KAF4687036.1"/>
    </source>
</evidence>
<dbReference type="EMBL" id="JABANP010000199">
    <property type="protein sequence ID" value="KAF4687036.1"/>
    <property type="molecule type" value="Genomic_DNA"/>
</dbReference>
<evidence type="ECO:0000256" key="2">
    <source>
        <dbReference type="ARBA" id="ARBA00022692"/>
    </source>
</evidence>
<accession>A0A7J6NTY9</accession>
<keyword evidence="4 5" id="KW-0472">Membrane</keyword>
<feature type="transmembrane region" description="Helical" evidence="5">
    <location>
        <begin position="400"/>
        <end position="417"/>
    </location>
</feature>
<feature type="transmembrane region" description="Helical" evidence="5">
    <location>
        <begin position="375"/>
        <end position="393"/>
    </location>
</feature>
<dbReference type="AlphaFoldDB" id="A0A7J6NTY9"/>